<keyword evidence="2" id="KW-1185">Reference proteome</keyword>
<dbReference type="EMBL" id="CAJVPK010000422">
    <property type="protein sequence ID" value="CAG8508388.1"/>
    <property type="molecule type" value="Genomic_DNA"/>
</dbReference>
<accession>A0A9N9F414</accession>
<evidence type="ECO:0000313" key="1">
    <source>
        <dbReference type="EMBL" id="CAG8508388.1"/>
    </source>
</evidence>
<dbReference type="OrthoDB" id="2420988at2759"/>
<protein>
    <submittedName>
        <fullName evidence="1">2854_t:CDS:1</fullName>
    </submittedName>
</protein>
<feature type="non-terminal residue" evidence="1">
    <location>
        <position position="163"/>
    </location>
</feature>
<sequence length="163" mass="18901">MGARYGHEKKGDCMEYSDVVKRFNKKINIDYYTESLFVLCACFINYDDKYQPSPKSLLKTLDHKKKSKEKISKIVKELDEDKIGNIKDEELQKLAKKWLKNYIKELHAITHVEKICSSISEADITRPSGASTRRNDYHNTLDKIADSIRLKLSDLLSKLSKLN</sequence>
<dbReference type="AlphaFoldDB" id="A0A9N9F414"/>
<gene>
    <name evidence="1" type="ORF">DEBURN_LOCUS5045</name>
</gene>
<comment type="caution">
    <text evidence="1">The sequence shown here is derived from an EMBL/GenBank/DDBJ whole genome shotgun (WGS) entry which is preliminary data.</text>
</comment>
<name>A0A9N9F414_9GLOM</name>
<organism evidence="1 2">
    <name type="scientific">Diversispora eburnea</name>
    <dbReference type="NCBI Taxonomy" id="1213867"/>
    <lineage>
        <taxon>Eukaryota</taxon>
        <taxon>Fungi</taxon>
        <taxon>Fungi incertae sedis</taxon>
        <taxon>Mucoromycota</taxon>
        <taxon>Glomeromycotina</taxon>
        <taxon>Glomeromycetes</taxon>
        <taxon>Diversisporales</taxon>
        <taxon>Diversisporaceae</taxon>
        <taxon>Diversispora</taxon>
    </lineage>
</organism>
<dbReference type="Proteomes" id="UP000789706">
    <property type="component" value="Unassembled WGS sequence"/>
</dbReference>
<reference evidence="1" key="1">
    <citation type="submission" date="2021-06" db="EMBL/GenBank/DDBJ databases">
        <authorList>
            <person name="Kallberg Y."/>
            <person name="Tangrot J."/>
            <person name="Rosling A."/>
        </authorList>
    </citation>
    <scope>NUCLEOTIDE SEQUENCE</scope>
    <source>
        <strain evidence="1">AZ414A</strain>
    </source>
</reference>
<evidence type="ECO:0000313" key="2">
    <source>
        <dbReference type="Proteomes" id="UP000789706"/>
    </source>
</evidence>
<proteinExistence type="predicted"/>